<keyword evidence="2" id="KW-1185">Reference proteome</keyword>
<evidence type="ECO:0000313" key="1">
    <source>
        <dbReference type="EMBL" id="KAH7860269.1"/>
    </source>
</evidence>
<accession>A0ACB7Z3J9</accession>
<comment type="caution">
    <text evidence="1">The sequence shown here is derived from an EMBL/GenBank/DDBJ whole genome shotgun (WGS) entry which is preliminary data.</text>
</comment>
<protein>
    <submittedName>
        <fullName evidence="1">Uncharacterized protein</fullName>
    </submittedName>
</protein>
<reference evidence="1 2" key="1">
    <citation type="journal article" date="2021" name="Hortic Res">
        <title>High-quality reference genome and annotation aids understanding of berry development for evergreen blueberry (Vaccinium darrowii).</title>
        <authorList>
            <person name="Yu J."/>
            <person name="Hulse-Kemp A.M."/>
            <person name="Babiker E."/>
            <person name="Staton M."/>
        </authorList>
    </citation>
    <scope>NUCLEOTIDE SEQUENCE [LARGE SCALE GENOMIC DNA]</scope>
    <source>
        <strain evidence="2">cv. NJ 8807/NJ 8810</strain>
        <tissue evidence="1">Young leaf</tissue>
    </source>
</reference>
<gene>
    <name evidence="1" type="ORF">Vadar_011427</name>
</gene>
<name>A0ACB7Z3J9_9ERIC</name>
<sequence length="251" mass="29088">MEIPNSSAVLITIAVPAFVIIALWALGVANWVWLRPRRIEKCLREQGFKGNPYRIFYGDTKEMKIMGMNAISKPINLSDDIRPRVLPFHHHTIIKYGKKSFTWNGPIPKLNIMDPDLIKDILLKNYVFKKARPNPLALLLVSGISFYEDEKWTKHRRIINPAFHMDKLKSMLPAMHLCCSELIEKWEMMVSEKSSCELDVQPYLENLTSDVISRTAFGSSYEEGRRIFQLQKEQAALTRLVLNLVYIPGWR</sequence>
<organism evidence="1 2">
    <name type="scientific">Vaccinium darrowii</name>
    <dbReference type="NCBI Taxonomy" id="229202"/>
    <lineage>
        <taxon>Eukaryota</taxon>
        <taxon>Viridiplantae</taxon>
        <taxon>Streptophyta</taxon>
        <taxon>Embryophyta</taxon>
        <taxon>Tracheophyta</taxon>
        <taxon>Spermatophyta</taxon>
        <taxon>Magnoliopsida</taxon>
        <taxon>eudicotyledons</taxon>
        <taxon>Gunneridae</taxon>
        <taxon>Pentapetalae</taxon>
        <taxon>asterids</taxon>
        <taxon>Ericales</taxon>
        <taxon>Ericaceae</taxon>
        <taxon>Vaccinioideae</taxon>
        <taxon>Vaccinieae</taxon>
        <taxon>Vaccinium</taxon>
    </lineage>
</organism>
<evidence type="ECO:0000313" key="2">
    <source>
        <dbReference type="Proteomes" id="UP000828048"/>
    </source>
</evidence>
<dbReference type="Proteomes" id="UP000828048">
    <property type="component" value="Chromosome 4"/>
</dbReference>
<proteinExistence type="predicted"/>
<dbReference type="EMBL" id="CM037154">
    <property type="protein sequence ID" value="KAH7860269.1"/>
    <property type="molecule type" value="Genomic_DNA"/>
</dbReference>